<evidence type="ECO:0000259" key="2">
    <source>
        <dbReference type="Pfam" id="PF02698"/>
    </source>
</evidence>
<dbReference type="AlphaFoldDB" id="A0A0D6JBI1"/>
<accession>A0A0D6JBI1</accession>
<dbReference type="KEGG" id="fil:BN1229_v1_0493"/>
<dbReference type="GO" id="GO:0005886">
    <property type="term" value="C:plasma membrane"/>
    <property type="evidence" value="ECO:0007669"/>
    <property type="project" value="TreeGrafter"/>
</dbReference>
<reference evidence="4" key="1">
    <citation type="submission" date="2015-02" db="EMBL/GenBank/DDBJ databases">
        <authorList>
            <person name="Chooi Y.-H."/>
        </authorList>
    </citation>
    <scope>NUCLEOTIDE SEQUENCE [LARGE SCALE GENOMIC DNA]</scope>
    <source>
        <strain evidence="4">strain Y</strain>
    </source>
</reference>
<protein>
    <recommendedName>
        <fullName evidence="2">DUF218 domain-containing protein</fullName>
    </recommendedName>
</protein>
<dbReference type="PANTHER" id="PTHR30336:SF4">
    <property type="entry name" value="ENVELOPE BIOGENESIS FACTOR ELYC"/>
    <property type="match status" value="1"/>
</dbReference>
<dbReference type="InterPro" id="IPR051599">
    <property type="entry name" value="Cell_Envelope_Assoc"/>
</dbReference>
<dbReference type="InterPro" id="IPR014729">
    <property type="entry name" value="Rossmann-like_a/b/a_fold"/>
</dbReference>
<proteinExistence type="predicted"/>
<feature type="transmembrane region" description="Helical" evidence="1">
    <location>
        <begin position="39"/>
        <end position="64"/>
    </location>
</feature>
<dbReference type="RefSeq" id="WP_046476303.1">
    <property type="nucleotide sequence ID" value="NZ_LN829118.1"/>
</dbReference>
<keyword evidence="1" id="KW-1133">Transmembrane helix</keyword>
<dbReference type="Gene3D" id="3.40.50.620">
    <property type="entry name" value="HUPs"/>
    <property type="match status" value="1"/>
</dbReference>
<organism evidence="3 4">
    <name type="scientific">Candidatus Filomicrobium marinum</name>
    <dbReference type="NCBI Taxonomy" id="1608628"/>
    <lineage>
        <taxon>Bacteria</taxon>
        <taxon>Pseudomonadati</taxon>
        <taxon>Pseudomonadota</taxon>
        <taxon>Alphaproteobacteria</taxon>
        <taxon>Hyphomicrobiales</taxon>
        <taxon>Hyphomicrobiaceae</taxon>
        <taxon>Filomicrobium</taxon>
    </lineage>
</organism>
<sequence>MFYYASKVFWLFAQPSSLFVILIAVGLCLIAFTWRRRLGLWLAGLGLAALVAAGFLPVGNYLVLPLEERFAGQSLPSPGAEVAGIIILGGFEDGWVSAGRGGLALNEAAERLTEGVRLAKRWPTARVVFSGGVAGLLAGGEGAAGPVGTFLKDVGIEDQRIVLEPDARNTWQNALNTRELVRPSQSETWVLVTSAYHMPRSIGVFRQAGFDVIAAPVDFRTRDRRDLWRLFETIPAGLQRLDLATREWIGLVAYWLSGRSSALLPAP</sequence>
<keyword evidence="1" id="KW-0472">Membrane</keyword>
<evidence type="ECO:0000256" key="1">
    <source>
        <dbReference type="SAM" id="Phobius"/>
    </source>
</evidence>
<keyword evidence="1" id="KW-0812">Transmembrane</keyword>
<dbReference type="CDD" id="cd06259">
    <property type="entry name" value="YdcF-like"/>
    <property type="match status" value="1"/>
</dbReference>
<evidence type="ECO:0000313" key="4">
    <source>
        <dbReference type="Proteomes" id="UP000033187"/>
    </source>
</evidence>
<name>A0A0D6JBI1_9HYPH</name>
<dbReference type="Proteomes" id="UP000033187">
    <property type="component" value="Chromosome 1"/>
</dbReference>
<dbReference type="OrthoDB" id="9809813at2"/>
<feature type="domain" description="DUF218" evidence="2">
    <location>
        <begin position="84"/>
        <end position="250"/>
    </location>
</feature>
<keyword evidence="4" id="KW-1185">Reference proteome</keyword>
<feature type="transmembrane region" description="Helical" evidence="1">
    <location>
        <begin position="12"/>
        <end position="32"/>
    </location>
</feature>
<dbReference type="Pfam" id="PF02698">
    <property type="entry name" value="DUF218"/>
    <property type="match status" value="1"/>
</dbReference>
<dbReference type="GO" id="GO:0000270">
    <property type="term" value="P:peptidoglycan metabolic process"/>
    <property type="evidence" value="ECO:0007669"/>
    <property type="project" value="TreeGrafter"/>
</dbReference>
<dbReference type="GO" id="GO:0043164">
    <property type="term" value="P:Gram-negative-bacterium-type cell wall biogenesis"/>
    <property type="evidence" value="ECO:0007669"/>
    <property type="project" value="TreeGrafter"/>
</dbReference>
<dbReference type="PANTHER" id="PTHR30336">
    <property type="entry name" value="INNER MEMBRANE PROTEIN, PROBABLE PERMEASE"/>
    <property type="match status" value="1"/>
</dbReference>
<dbReference type="EMBL" id="LN829119">
    <property type="protein sequence ID" value="CPR15767.1"/>
    <property type="molecule type" value="Genomic_DNA"/>
</dbReference>
<gene>
    <name evidence="3" type="ORF">YBN1229_v1_0496</name>
</gene>
<evidence type="ECO:0000313" key="3">
    <source>
        <dbReference type="EMBL" id="CPR15767.1"/>
    </source>
</evidence>
<dbReference type="InterPro" id="IPR003848">
    <property type="entry name" value="DUF218"/>
</dbReference>
<dbReference type="KEGG" id="fiy:BN1229_v1_0496"/>